<accession>A0A426Y4Q0</accession>
<evidence type="ECO:0000256" key="1">
    <source>
        <dbReference type="SAM" id="MobiDB-lite"/>
    </source>
</evidence>
<protein>
    <submittedName>
        <fullName evidence="2">Uncharacterized protein</fullName>
    </submittedName>
</protein>
<organism evidence="2 3">
    <name type="scientific">Ensete ventricosum</name>
    <name type="common">Abyssinian banana</name>
    <name type="synonym">Musa ensete</name>
    <dbReference type="NCBI Taxonomy" id="4639"/>
    <lineage>
        <taxon>Eukaryota</taxon>
        <taxon>Viridiplantae</taxon>
        <taxon>Streptophyta</taxon>
        <taxon>Embryophyta</taxon>
        <taxon>Tracheophyta</taxon>
        <taxon>Spermatophyta</taxon>
        <taxon>Magnoliopsida</taxon>
        <taxon>Liliopsida</taxon>
        <taxon>Zingiberales</taxon>
        <taxon>Musaceae</taxon>
        <taxon>Ensete</taxon>
    </lineage>
</organism>
<evidence type="ECO:0000313" key="3">
    <source>
        <dbReference type="Proteomes" id="UP000287651"/>
    </source>
</evidence>
<feature type="region of interest" description="Disordered" evidence="1">
    <location>
        <begin position="74"/>
        <end position="109"/>
    </location>
</feature>
<reference evidence="2 3" key="1">
    <citation type="journal article" date="2014" name="Agronomy (Basel)">
        <title>A Draft Genome Sequence for Ensete ventricosum, the Drought-Tolerant Tree Against Hunger.</title>
        <authorList>
            <person name="Harrison J."/>
            <person name="Moore K.A."/>
            <person name="Paszkiewicz K."/>
            <person name="Jones T."/>
            <person name="Grant M."/>
            <person name="Ambacheew D."/>
            <person name="Muzemil S."/>
            <person name="Studholme D.J."/>
        </authorList>
    </citation>
    <scope>NUCLEOTIDE SEQUENCE [LARGE SCALE GENOMIC DNA]</scope>
</reference>
<dbReference type="AlphaFoldDB" id="A0A426Y4Q0"/>
<proteinExistence type="predicted"/>
<dbReference type="EMBL" id="AMZH03015002">
    <property type="protein sequence ID" value="RRT46726.1"/>
    <property type="molecule type" value="Genomic_DNA"/>
</dbReference>
<name>A0A426Y4Q0_ENSVE</name>
<gene>
    <name evidence="2" type="ORF">B296_00035175</name>
</gene>
<evidence type="ECO:0000313" key="2">
    <source>
        <dbReference type="EMBL" id="RRT46726.1"/>
    </source>
</evidence>
<dbReference type="Proteomes" id="UP000287651">
    <property type="component" value="Unassembled WGS sequence"/>
</dbReference>
<sequence>MYCESAISSPTKLADDTVRFSFCFGNKSSVYLEDFWTLLSSGNKGALSLLELGFRGVRIVDIANVLGQNLGRHWRSMKREEEEEEEEDSGHRTRKKEMDPSKDPRNKADGKLICCCKI</sequence>
<feature type="compositionally biased region" description="Basic and acidic residues" evidence="1">
    <location>
        <begin position="96"/>
        <end position="109"/>
    </location>
</feature>
<comment type="caution">
    <text evidence="2">The sequence shown here is derived from an EMBL/GenBank/DDBJ whole genome shotgun (WGS) entry which is preliminary data.</text>
</comment>